<keyword evidence="1" id="KW-0812">Transmembrane</keyword>
<accession>A0ABD2ADV2</accession>
<evidence type="ECO:0000313" key="3">
    <source>
        <dbReference type="Proteomes" id="UP001607302"/>
    </source>
</evidence>
<comment type="caution">
    <text evidence="2">The sequence shown here is derived from an EMBL/GenBank/DDBJ whole genome shotgun (WGS) entry which is preliminary data.</text>
</comment>
<name>A0ABD2ADV2_VESSQ</name>
<evidence type="ECO:0000313" key="2">
    <source>
        <dbReference type="EMBL" id="KAL2718796.1"/>
    </source>
</evidence>
<keyword evidence="1" id="KW-1133">Transmembrane helix</keyword>
<protein>
    <submittedName>
        <fullName evidence="2">Uncharacterized protein</fullName>
    </submittedName>
</protein>
<dbReference type="AlphaFoldDB" id="A0ABD2ADV2"/>
<keyword evidence="1" id="KW-0472">Membrane</keyword>
<dbReference type="EMBL" id="JAUDFV010000151">
    <property type="protein sequence ID" value="KAL2718796.1"/>
    <property type="molecule type" value="Genomic_DNA"/>
</dbReference>
<keyword evidence="3" id="KW-1185">Reference proteome</keyword>
<proteinExistence type="predicted"/>
<evidence type="ECO:0000256" key="1">
    <source>
        <dbReference type="SAM" id="Phobius"/>
    </source>
</evidence>
<gene>
    <name evidence="2" type="ORF">V1478_011215</name>
</gene>
<organism evidence="2 3">
    <name type="scientific">Vespula squamosa</name>
    <name type="common">Southern yellow jacket</name>
    <name type="synonym">Wasp</name>
    <dbReference type="NCBI Taxonomy" id="30214"/>
    <lineage>
        <taxon>Eukaryota</taxon>
        <taxon>Metazoa</taxon>
        <taxon>Ecdysozoa</taxon>
        <taxon>Arthropoda</taxon>
        <taxon>Hexapoda</taxon>
        <taxon>Insecta</taxon>
        <taxon>Pterygota</taxon>
        <taxon>Neoptera</taxon>
        <taxon>Endopterygota</taxon>
        <taxon>Hymenoptera</taxon>
        <taxon>Apocrita</taxon>
        <taxon>Aculeata</taxon>
        <taxon>Vespoidea</taxon>
        <taxon>Vespidae</taxon>
        <taxon>Vespinae</taxon>
        <taxon>Vespula</taxon>
    </lineage>
</organism>
<dbReference type="Proteomes" id="UP001607302">
    <property type="component" value="Unassembled WGS sequence"/>
</dbReference>
<feature type="transmembrane region" description="Helical" evidence="1">
    <location>
        <begin position="21"/>
        <end position="40"/>
    </location>
</feature>
<reference evidence="2 3" key="1">
    <citation type="journal article" date="2024" name="Ann. Entomol. Soc. Am.">
        <title>Genomic analyses of the southern and eastern yellowjacket wasps (Hymenoptera: Vespidae) reveal evolutionary signatures of social life.</title>
        <authorList>
            <person name="Catto M.A."/>
            <person name="Caine P.B."/>
            <person name="Orr S.E."/>
            <person name="Hunt B.G."/>
            <person name="Goodisman M.A.D."/>
        </authorList>
    </citation>
    <scope>NUCLEOTIDE SEQUENCE [LARGE SCALE GENOMIC DNA]</scope>
    <source>
        <strain evidence="2">233</strain>
        <tissue evidence="2">Head and thorax</tissue>
    </source>
</reference>
<sequence>MNHTHTLFPLYYTFISSKVGIVKYAVILSFLSYIICSYGVSSNNTARTTVNIILETFII</sequence>